<keyword evidence="6 7" id="KW-0472">Membrane</keyword>
<proteinExistence type="predicted"/>
<evidence type="ECO:0000259" key="8">
    <source>
        <dbReference type="PROSITE" id="PS50893"/>
    </source>
</evidence>
<evidence type="ECO:0000313" key="10">
    <source>
        <dbReference type="EMBL" id="MFB0834099.1"/>
    </source>
</evidence>
<feature type="domain" description="ABC transmembrane type-1" evidence="9">
    <location>
        <begin position="36"/>
        <end position="328"/>
    </location>
</feature>
<dbReference type="InterPro" id="IPR036640">
    <property type="entry name" value="ABC1_TM_sf"/>
</dbReference>
<dbReference type="Gene3D" id="3.40.50.300">
    <property type="entry name" value="P-loop containing nucleotide triphosphate hydrolases"/>
    <property type="match status" value="1"/>
</dbReference>
<feature type="domain" description="ABC transporter" evidence="8">
    <location>
        <begin position="362"/>
        <end position="595"/>
    </location>
</feature>
<sequence>MRRRDPRRPPRAPGPFRRTLSVLRPHLPGNRRLMGGGVVALLFEVGFRVLEPWPVKFVVDAASQSLGAKLGTGVPPATLQLMLACGAAVVVIVGLRALSNYLATVAFALAGSRMATALRQRLFAHIQSLSGAYHSGSRTGDTVQRLVGDVGKLQEVAVTAGLPLLANVLTLVAMAGVMFWLDPLLALVVLAAAALYLLVSRGSTGKITGASRKTRRGEGQLANIANESLGAMRVVHAYGLERELEGRFAGSNDRTLRDGVRAKRLSAGLERSTDVIVGLATAVVLVGGGWRVVQGGMTPGDLVIFLTYLKTAMKPLRDMAKYTGRIARAAASGERVADLLDIPAGIRDAPDARPLGRAMGDIELRGVSAGYGGTPVLDRIDLRIPAGQKVAVVGPSGAGKSTLALLLSRLIEPSAGSVTLDGLDLRRITLASLRSQVSLVPQESVLFSGTIRDNIRYGRLDATEEQIMDAARSAQAHDFIHEFPDAYDTVLGERGGTLSGGQRQRIAIARAILRDGAVVVLDEATTGLDPESSALVLAALARLTAGRTTVSITHDAATALAADRVVWIERGRIVLDGAPAELLAGASGEFARWVAREAEGAASAVVPAGAPGARA</sequence>
<dbReference type="PROSITE" id="PS50929">
    <property type="entry name" value="ABC_TM1F"/>
    <property type="match status" value="1"/>
</dbReference>
<evidence type="ECO:0000256" key="5">
    <source>
        <dbReference type="ARBA" id="ARBA00022989"/>
    </source>
</evidence>
<dbReference type="Gene3D" id="1.20.1560.10">
    <property type="entry name" value="ABC transporter type 1, transmembrane domain"/>
    <property type="match status" value="1"/>
</dbReference>
<dbReference type="PROSITE" id="PS00211">
    <property type="entry name" value="ABC_TRANSPORTER_1"/>
    <property type="match status" value="1"/>
</dbReference>
<evidence type="ECO:0000256" key="7">
    <source>
        <dbReference type="SAM" id="Phobius"/>
    </source>
</evidence>
<dbReference type="SUPFAM" id="SSF90123">
    <property type="entry name" value="ABC transporter transmembrane region"/>
    <property type="match status" value="1"/>
</dbReference>
<dbReference type="PANTHER" id="PTHR24221">
    <property type="entry name" value="ATP-BINDING CASSETTE SUB-FAMILY B"/>
    <property type="match status" value="1"/>
</dbReference>
<feature type="transmembrane region" description="Helical" evidence="7">
    <location>
        <begin position="81"/>
        <end position="111"/>
    </location>
</feature>
<name>A0ABV4ULT9_9MICC</name>
<organism evidence="10 11">
    <name type="scientific">Arthrobacter halodurans</name>
    <dbReference type="NCBI Taxonomy" id="516699"/>
    <lineage>
        <taxon>Bacteria</taxon>
        <taxon>Bacillati</taxon>
        <taxon>Actinomycetota</taxon>
        <taxon>Actinomycetes</taxon>
        <taxon>Micrococcales</taxon>
        <taxon>Micrococcaceae</taxon>
        <taxon>Arthrobacter</taxon>
    </lineage>
</organism>
<dbReference type="InterPro" id="IPR017871">
    <property type="entry name" value="ABC_transporter-like_CS"/>
</dbReference>
<feature type="transmembrane region" description="Helical" evidence="7">
    <location>
        <begin position="33"/>
        <end position="50"/>
    </location>
</feature>
<dbReference type="SMART" id="SM00382">
    <property type="entry name" value="AAA"/>
    <property type="match status" value="1"/>
</dbReference>
<dbReference type="CDD" id="cd18564">
    <property type="entry name" value="ABC_6TM_exporter_like"/>
    <property type="match status" value="1"/>
</dbReference>
<evidence type="ECO:0000256" key="2">
    <source>
        <dbReference type="ARBA" id="ARBA00022692"/>
    </source>
</evidence>
<dbReference type="Pfam" id="PF00005">
    <property type="entry name" value="ABC_tran"/>
    <property type="match status" value="1"/>
</dbReference>
<evidence type="ECO:0000256" key="3">
    <source>
        <dbReference type="ARBA" id="ARBA00022741"/>
    </source>
</evidence>
<dbReference type="SUPFAM" id="SSF52540">
    <property type="entry name" value="P-loop containing nucleoside triphosphate hydrolases"/>
    <property type="match status" value="1"/>
</dbReference>
<dbReference type="InterPro" id="IPR003593">
    <property type="entry name" value="AAA+_ATPase"/>
</dbReference>
<dbReference type="PANTHER" id="PTHR24221:SF468">
    <property type="entry name" value="ABC TRANSPORTER"/>
    <property type="match status" value="1"/>
</dbReference>
<comment type="caution">
    <text evidence="10">The sequence shown here is derived from an EMBL/GenBank/DDBJ whole genome shotgun (WGS) entry which is preliminary data.</text>
</comment>
<dbReference type="RefSeq" id="WP_373971265.1">
    <property type="nucleotide sequence ID" value="NZ_JBHDLJ010000003.1"/>
</dbReference>
<comment type="subcellular location">
    <subcellularLocation>
        <location evidence="1">Cell membrane</location>
        <topology evidence="1">Multi-pass membrane protein</topology>
    </subcellularLocation>
</comment>
<feature type="transmembrane region" description="Helical" evidence="7">
    <location>
        <begin position="183"/>
        <end position="199"/>
    </location>
</feature>
<dbReference type="Pfam" id="PF00664">
    <property type="entry name" value="ABC_membrane"/>
    <property type="match status" value="1"/>
</dbReference>
<evidence type="ECO:0000256" key="4">
    <source>
        <dbReference type="ARBA" id="ARBA00022840"/>
    </source>
</evidence>
<protein>
    <submittedName>
        <fullName evidence="10">ABC transporter ATP-binding protein</fullName>
    </submittedName>
</protein>
<evidence type="ECO:0000256" key="1">
    <source>
        <dbReference type="ARBA" id="ARBA00004651"/>
    </source>
</evidence>
<evidence type="ECO:0000259" key="9">
    <source>
        <dbReference type="PROSITE" id="PS50929"/>
    </source>
</evidence>
<feature type="transmembrane region" description="Helical" evidence="7">
    <location>
        <begin position="156"/>
        <end position="177"/>
    </location>
</feature>
<evidence type="ECO:0000256" key="6">
    <source>
        <dbReference type="ARBA" id="ARBA00023136"/>
    </source>
</evidence>
<gene>
    <name evidence="10" type="ORF">ACETWP_05810</name>
</gene>
<dbReference type="GO" id="GO:0005524">
    <property type="term" value="F:ATP binding"/>
    <property type="evidence" value="ECO:0007669"/>
    <property type="project" value="UniProtKB-KW"/>
</dbReference>
<dbReference type="InterPro" id="IPR027417">
    <property type="entry name" value="P-loop_NTPase"/>
</dbReference>
<keyword evidence="3" id="KW-0547">Nucleotide-binding</keyword>
<reference evidence="10 11" key="1">
    <citation type="submission" date="2024-09" db="EMBL/GenBank/DDBJ databases">
        <authorList>
            <person name="Salinas-Garcia M.A."/>
            <person name="Prieme A."/>
        </authorList>
    </citation>
    <scope>NUCLEOTIDE SEQUENCE [LARGE SCALE GENOMIC DNA]</scope>
    <source>
        <strain evidence="10 11">DSM 21081</strain>
    </source>
</reference>
<evidence type="ECO:0000313" key="11">
    <source>
        <dbReference type="Proteomes" id="UP001575652"/>
    </source>
</evidence>
<keyword evidence="4 10" id="KW-0067">ATP-binding</keyword>
<keyword evidence="5 7" id="KW-1133">Transmembrane helix</keyword>
<keyword evidence="11" id="KW-1185">Reference proteome</keyword>
<dbReference type="InterPro" id="IPR003439">
    <property type="entry name" value="ABC_transporter-like_ATP-bd"/>
</dbReference>
<dbReference type="InterPro" id="IPR039421">
    <property type="entry name" value="Type_1_exporter"/>
</dbReference>
<dbReference type="InterPro" id="IPR011527">
    <property type="entry name" value="ABC1_TM_dom"/>
</dbReference>
<keyword evidence="2 7" id="KW-0812">Transmembrane</keyword>
<dbReference type="Proteomes" id="UP001575652">
    <property type="component" value="Unassembled WGS sequence"/>
</dbReference>
<dbReference type="PROSITE" id="PS50893">
    <property type="entry name" value="ABC_TRANSPORTER_2"/>
    <property type="match status" value="1"/>
</dbReference>
<accession>A0ABV4ULT9</accession>
<dbReference type="EMBL" id="JBHDLJ010000003">
    <property type="protein sequence ID" value="MFB0834099.1"/>
    <property type="molecule type" value="Genomic_DNA"/>
</dbReference>